<name>A0A0D2KGD4_9EURO</name>
<dbReference type="PANTHER" id="PTHR42796">
    <property type="entry name" value="FUMARYLACETOACETATE HYDROLASE DOMAIN-CONTAINING PROTEIN 2A-RELATED"/>
    <property type="match status" value="1"/>
</dbReference>
<dbReference type="InterPro" id="IPR036663">
    <property type="entry name" value="Fumarylacetoacetase_C_sf"/>
</dbReference>
<proteinExistence type="inferred from homology"/>
<reference evidence="4 5" key="1">
    <citation type="submission" date="2015-01" db="EMBL/GenBank/DDBJ databases">
        <title>The Genome Sequence of Fonsecaea multimorphosa CBS 102226.</title>
        <authorList>
            <consortium name="The Broad Institute Genomics Platform"/>
            <person name="Cuomo C."/>
            <person name="de Hoog S."/>
            <person name="Gorbushina A."/>
            <person name="Stielow B."/>
            <person name="Teixiera M."/>
            <person name="Abouelleil A."/>
            <person name="Chapman S.B."/>
            <person name="Priest M."/>
            <person name="Young S.K."/>
            <person name="Wortman J."/>
            <person name="Nusbaum C."/>
            <person name="Birren B."/>
        </authorList>
    </citation>
    <scope>NUCLEOTIDE SEQUENCE [LARGE SCALE GENOMIC DNA]</scope>
    <source>
        <strain evidence="4 5">CBS 102226</strain>
    </source>
</reference>
<dbReference type="GO" id="GO:0003824">
    <property type="term" value="F:catalytic activity"/>
    <property type="evidence" value="ECO:0007669"/>
    <property type="project" value="InterPro"/>
</dbReference>
<dbReference type="InterPro" id="IPR011234">
    <property type="entry name" value="Fumarylacetoacetase-like_C"/>
</dbReference>
<dbReference type="Proteomes" id="UP000053411">
    <property type="component" value="Unassembled WGS sequence"/>
</dbReference>
<evidence type="ECO:0000256" key="1">
    <source>
        <dbReference type="ARBA" id="ARBA00010211"/>
    </source>
</evidence>
<dbReference type="VEuPathDB" id="FungiDB:Z520_08446"/>
<dbReference type="GeneID" id="27714192"/>
<feature type="domain" description="Fumarylacetoacetase-like C-terminal" evidence="3">
    <location>
        <begin position="88"/>
        <end position="297"/>
    </location>
</feature>
<keyword evidence="2" id="KW-0479">Metal-binding</keyword>
<evidence type="ECO:0000259" key="3">
    <source>
        <dbReference type="Pfam" id="PF01557"/>
    </source>
</evidence>
<dbReference type="SUPFAM" id="SSF56529">
    <property type="entry name" value="FAH"/>
    <property type="match status" value="1"/>
</dbReference>
<dbReference type="AlphaFoldDB" id="A0A0D2KGD4"/>
<dbReference type="RefSeq" id="XP_016629861.1">
    <property type="nucleotide sequence ID" value="XM_016778942.1"/>
</dbReference>
<dbReference type="InterPro" id="IPR051121">
    <property type="entry name" value="FAH"/>
</dbReference>
<dbReference type="PANTHER" id="PTHR42796:SF4">
    <property type="entry name" value="FUMARYLACETOACETATE HYDROLASE DOMAIN-CONTAINING PROTEIN 2A"/>
    <property type="match status" value="1"/>
</dbReference>
<keyword evidence="5" id="KW-1185">Reference proteome</keyword>
<dbReference type="EMBL" id="KN848080">
    <property type="protein sequence ID" value="KIX95738.1"/>
    <property type="molecule type" value="Genomic_DNA"/>
</dbReference>
<evidence type="ECO:0000313" key="4">
    <source>
        <dbReference type="EMBL" id="KIX95738.1"/>
    </source>
</evidence>
<evidence type="ECO:0000313" key="5">
    <source>
        <dbReference type="Proteomes" id="UP000053411"/>
    </source>
</evidence>
<dbReference type="GO" id="GO:0044281">
    <property type="term" value="P:small molecule metabolic process"/>
    <property type="evidence" value="ECO:0007669"/>
    <property type="project" value="UniProtKB-ARBA"/>
</dbReference>
<organism evidence="4 5">
    <name type="scientific">Fonsecaea multimorphosa CBS 102226</name>
    <dbReference type="NCBI Taxonomy" id="1442371"/>
    <lineage>
        <taxon>Eukaryota</taxon>
        <taxon>Fungi</taxon>
        <taxon>Dikarya</taxon>
        <taxon>Ascomycota</taxon>
        <taxon>Pezizomycotina</taxon>
        <taxon>Eurotiomycetes</taxon>
        <taxon>Chaetothyriomycetidae</taxon>
        <taxon>Chaetothyriales</taxon>
        <taxon>Herpotrichiellaceae</taxon>
        <taxon>Fonsecaea</taxon>
    </lineage>
</organism>
<evidence type="ECO:0000256" key="2">
    <source>
        <dbReference type="ARBA" id="ARBA00022723"/>
    </source>
</evidence>
<protein>
    <recommendedName>
        <fullName evidence="3">Fumarylacetoacetase-like C-terminal domain-containing protein</fullName>
    </recommendedName>
</protein>
<sequence>MTRFTLATLQTSDGPQAAIGVGDSYYQLSKASDEFQRDSVKSLLEDWSSAFTRLQNLADGIASGNNTRASAIAMDKADLLTPIMWPNKFICVGANYVGHLKEMGLDTNKWKTMPFFFCPPTTCLVGPGETVEIPKTTKEFDWELELAVVVGNRLRNATLQEAAQAIAGYSIGLDLSCRDLTLTDTAIRVDLVRGKAQDTMGPCGPHILPAQFLPDVTNLKLTLNVNGKQMMNSSTNEMLYSCEEMLAVISEFVTLEPGDLVFTGSPSGSAGAHGNCWLKPGDEIHAEIEGIGALDVRMKRS</sequence>
<dbReference type="Gene3D" id="3.90.850.10">
    <property type="entry name" value="Fumarylacetoacetase-like, C-terminal domain"/>
    <property type="match status" value="1"/>
</dbReference>
<dbReference type="OrthoDB" id="411064at2759"/>
<dbReference type="STRING" id="1442371.A0A0D2KGD4"/>
<dbReference type="Pfam" id="PF01557">
    <property type="entry name" value="FAA_hydrolase"/>
    <property type="match status" value="1"/>
</dbReference>
<gene>
    <name evidence="4" type="ORF">Z520_08446</name>
</gene>
<comment type="similarity">
    <text evidence="1">Belongs to the FAH family.</text>
</comment>
<dbReference type="GO" id="GO:0046872">
    <property type="term" value="F:metal ion binding"/>
    <property type="evidence" value="ECO:0007669"/>
    <property type="project" value="UniProtKB-KW"/>
</dbReference>
<accession>A0A0D2KGD4</accession>